<feature type="transmembrane region" description="Helical" evidence="9">
    <location>
        <begin position="226"/>
        <end position="242"/>
    </location>
</feature>
<keyword evidence="4 9" id="KW-0812">Transmembrane</keyword>
<dbReference type="Gene3D" id="1.20.1250.20">
    <property type="entry name" value="MFS general substrate transporter like domains"/>
    <property type="match status" value="1"/>
</dbReference>
<dbReference type="SUPFAM" id="SSF103473">
    <property type="entry name" value="MFS general substrate transporter"/>
    <property type="match status" value="1"/>
</dbReference>
<dbReference type="EMBL" id="JAGPXD010000003">
    <property type="protein sequence ID" value="KAH7361565.1"/>
    <property type="molecule type" value="Genomic_DNA"/>
</dbReference>
<evidence type="ECO:0000256" key="8">
    <source>
        <dbReference type="SAM" id="MobiDB-lite"/>
    </source>
</evidence>
<comment type="similarity">
    <text evidence="2 7">Belongs to the major facilitator superfamily. Sugar transporter (TC 2.A.1.1) family.</text>
</comment>
<feature type="transmembrane region" description="Helical" evidence="9">
    <location>
        <begin position="406"/>
        <end position="427"/>
    </location>
</feature>
<dbReference type="PANTHER" id="PTHR48022">
    <property type="entry name" value="PLASTIDIC GLUCOSE TRANSPORTER 4"/>
    <property type="match status" value="1"/>
</dbReference>
<feature type="region of interest" description="Disordered" evidence="8">
    <location>
        <begin position="15"/>
        <end position="36"/>
    </location>
</feature>
<evidence type="ECO:0000313" key="11">
    <source>
        <dbReference type="EMBL" id="KAH7361565.1"/>
    </source>
</evidence>
<evidence type="ECO:0000313" key="12">
    <source>
        <dbReference type="Proteomes" id="UP000813385"/>
    </source>
</evidence>
<accession>A0A8K0TDJ9</accession>
<feature type="transmembrane region" description="Helical" evidence="9">
    <location>
        <begin position="439"/>
        <end position="460"/>
    </location>
</feature>
<feature type="transmembrane region" description="Helical" evidence="9">
    <location>
        <begin position="102"/>
        <end position="121"/>
    </location>
</feature>
<dbReference type="InterPro" id="IPR036259">
    <property type="entry name" value="MFS_trans_sf"/>
</dbReference>
<keyword evidence="5 9" id="KW-1133">Transmembrane helix</keyword>
<feature type="transmembrane region" description="Helical" evidence="9">
    <location>
        <begin position="156"/>
        <end position="174"/>
    </location>
</feature>
<evidence type="ECO:0000256" key="9">
    <source>
        <dbReference type="SAM" id="Phobius"/>
    </source>
</evidence>
<dbReference type="PROSITE" id="PS50850">
    <property type="entry name" value="MFS"/>
    <property type="match status" value="1"/>
</dbReference>
<evidence type="ECO:0000256" key="3">
    <source>
        <dbReference type="ARBA" id="ARBA00022448"/>
    </source>
</evidence>
<dbReference type="Pfam" id="PF00083">
    <property type="entry name" value="Sugar_tr"/>
    <property type="match status" value="1"/>
</dbReference>
<dbReference type="AlphaFoldDB" id="A0A8K0TDJ9"/>
<feature type="transmembrane region" description="Helical" evidence="9">
    <location>
        <begin position="346"/>
        <end position="365"/>
    </location>
</feature>
<name>A0A8K0TDJ9_9PEZI</name>
<sequence>MASIDDFATRLEKADAAETTSASLGGAERRPVERDNEREHEMTLGFVARNHPMIIWWSFFWCMCAVGWGYDTQINGAIVSVPAFRKFYGSELNGHWVIPANWLTAFNVVSSVGQFFGGFACSWISDRLGRKRSLSIGVLVVTAGILGETLSATRSAFVASKLVLGVGVGFYLTLGPTTCSEMAPTVLRGMSTAGVNLGIAVGQLLSNGVMAGLGERIDTWAFRGPFLTQLAFSAFLFIGSILSPESPWHLVRCGNIEGARRALQRLYGKATDIEAKLDAMIKTVEEESKLQPPSYVSAFKGTDRARTLISMGVFCCQHLVGIVFVIHFSPYFFQLAGLDTRQSLDLGVGVTACGVAGNICSWFLIPRFGRRPIFNSGMVACTTLLLLIGIMDVIPTGAAQWAQSSITVVFSFVYFLTIGAIAFVLLGEVSSLVLRARTVALATATQAIWGIVMYFAVPYMVNPDAGNLGGKVGFIFGGISIITSILAFFYIPELKGRTPSEIDALFEVGVPPRKMGSYRFGGVVDGGEKATA</sequence>
<comment type="subcellular location">
    <subcellularLocation>
        <location evidence="1">Membrane</location>
        <topology evidence="1">Multi-pass membrane protein</topology>
    </subcellularLocation>
</comment>
<dbReference type="NCBIfam" id="TIGR00879">
    <property type="entry name" value="SP"/>
    <property type="match status" value="1"/>
</dbReference>
<keyword evidence="6 9" id="KW-0472">Membrane</keyword>
<protein>
    <submittedName>
        <fullName evidence="11">General substrate transporter</fullName>
    </submittedName>
</protein>
<feature type="transmembrane region" description="Helical" evidence="9">
    <location>
        <begin position="54"/>
        <end position="70"/>
    </location>
</feature>
<organism evidence="11 12">
    <name type="scientific">Plectosphaerella cucumerina</name>
    <dbReference type="NCBI Taxonomy" id="40658"/>
    <lineage>
        <taxon>Eukaryota</taxon>
        <taxon>Fungi</taxon>
        <taxon>Dikarya</taxon>
        <taxon>Ascomycota</taxon>
        <taxon>Pezizomycotina</taxon>
        <taxon>Sordariomycetes</taxon>
        <taxon>Hypocreomycetidae</taxon>
        <taxon>Glomerellales</taxon>
        <taxon>Plectosphaerellaceae</taxon>
        <taxon>Plectosphaerella</taxon>
    </lineage>
</organism>
<dbReference type="InterPro" id="IPR020846">
    <property type="entry name" value="MFS_dom"/>
</dbReference>
<reference evidence="11" key="1">
    <citation type="journal article" date="2021" name="Nat. Commun.">
        <title>Genetic determinants of endophytism in the Arabidopsis root mycobiome.</title>
        <authorList>
            <person name="Mesny F."/>
            <person name="Miyauchi S."/>
            <person name="Thiergart T."/>
            <person name="Pickel B."/>
            <person name="Atanasova L."/>
            <person name="Karlsson M."/>
            <person name="Huettel B."/>
            <person name="Barry K.W."/>
            <person name="Haridas S."/>
            <person name="Chen C."/>
            <person name="Bauer D."/>
            <person name="Andreopoulos W."/>
            <person name="Pangilinan J."/>
            <person name="LaButti K."/>
            <person name="Riley R."/>
            <person name="Lipzen A."/>
            <person name="Clum A."/>
            <person name="Drula E."/>
            <person name="Henrissat B."/>
            <person name="Kohler A."/>
            <person name="Grigoriev I.V."/>
            <person name="Martin F.M."/>
            <person name="Hacquard S."/>
        </authorList>
    </citation>
    <scope>NUCLEOTIDE SEQUENCE</scope>
    <source>
        <strain evidence="11">MPI-CAGE-AT-0016</strain>
    </source>
</reference>
<evidence type="ECO:0000256" key="2">
    <source>
        <dbReference type="ARBA" id="ARBA00010992"/>
    </source>
</evidence>
<dbReference type="GO" id="GO:0005351">
    <property type="term" value="F:carbohydrate:proton symporter activity"/>
    <property type="evidence" value="ECO:0007669"/>
    <property type="project" value="TreeGrafter"/>
</dbReference>
<evidence type="ECO:0000256" key="5">
    <source>
        <dbReference type="ARBA" id="ARBA00022989"/>
    </source>
</evidence>
<feature type="transmembrane region" description="Helical" evidence="9">
    <location>
        <begin position="308"/>
        <end position="326"/>
    </location>
</feature>
<dbReference type="GO" id="GO:0016020">
    <property type="term" value="C:membrane"/>
    <property type="evidence" value="ECO:0007669"/>
    <property type="project" value="UniProtKB-SubCell"/>
</dbReference>
<dbReference type="Proteomes" id="UP000813385">
    <property type="component" value="Unassembled WGS sequence"/>
</dbReference>
<evidence type="ECO:0000256" key="4">
    <source>
        <dbReference type="ARBA" id="ARBA00022692"/>
    </source>
</evidence>
<dbReference type="InterPro" id="IPR003663">
    <property type="entry name" value="Sugar/inositol_transpt"/>
</dbReference>
<evidence type="ECO:0000256" key="7">
    <source>
        <dbReference type="RuleBase" id="RU003346"/>
    </source>
</evidence>
<feature type="domain" description="Major facilitator superfamily (MFS) profile" evidence="10">
    <location>
        <begin position="57"/>
        <end position="495"/>
    </location>
</feature>
<dbReference type="InterPro" id="IPR050360">
    <property type="entry name" value="MFS_Sugar_Transporters"/>
</dbReference>
<evidence type="ECO:0000256" key="1">
    <source>
        <dbReference type="ARBA" id="ARBA00004141"/>
    </source>
</evidence>
<evidence type="ECO:0000256" key="6">
    <source>
        <dbReference type="ARBA" id="ARBA00023136"/>
    </source>
</evidence>
<dbReference type="FunFam" id="1.20.1250.20:FF:000078">
    <property type="entry name" value="MFS maltose transporter, putative"/>
    <property type="match status" value="1"/>
</dbReference>
<dbReference type="OrthoDB" id="6612291at2759"/>
<feature type="compositionally biased region" description="Basic and acidic residues" evidence="8">
    <location>
        <begin position="27"/>
        <end position="36"/>
    </location>
</feature>
<keyword evidence="12" id="KW-1185">Reference proteome</keyword>
<keyword evidence="3 7" id="KW-0813">Transport</keyword>
<feature type="transmembrane region" description="Helical" evidence="9">
    <location>
        <begin position="472"/>
        <end position="491"/>
    </location>
</feature>
<gene>
    <name evidence="11" type="ORF">B0T11DRAFT_297133</name>
</gene>
<feature type="transmembrane region" description="Helical" evidence="9">
    <location>
        <begin position="133"/>
        <end position="150"/>
    </location>
</feature>
<dbReference type="PANTHER" id="PTHR48022:SF51">
    <property type="entry name" value="ALPHA-GLUCOSIDE TRANSPORTER, PUTATIVE (AFU_ORTHOLOGUE AFUA_6G11920)-RELATED"/>
    <property type="match status" value="1"/>
</dbReference>
<feature type="transmembrane region" description="Helical" evidence="9">
    <location>
        <begin position="377"/>
        <end position="394"/>
    </location>
</feature>
<comment type="caution">
    <text evidence="11">The sequence shown here is derived from an EMBL/GenBank/DDBJ whole genome shotgun (WGS) entry which is preliminary data.</text>
</comment>
<feature type="transmembrane region" description="Helical" evidence="9">
    <location>
        <begin position="186"/>
        <end position="206"/>
    </location>
</feature>
<dbReference type="InterPro" id="IPR005828">
    <property type="entry name" value="MFS_sugar_transport-like"/>
</dbReference>
<proteinExistence type="inferred from homology"/>
<evidence type="ECO:0000259" key="10">
    <source>
        <dbReference type="PROSITE" id="PS50850"/>
    </source>
</evidence>